<name>A0ABS5WG36_9FLAO</name>
<dbReference type="Proteomes" id="UP000740413">
    <property type="component" value="Unassembled WGS sequence"/>
</dbReference>
<proteinExistence type="predicted"/>
<reference evidence="2 3" key="1">
    <citation type="submission" date="2020-06" db="EMBL/GenBank/DDBJ databases">
        <authorList>
            <person name="Isaeva M.P."/>
            <person name="Chernysheva N.Y."/>
        </authorList>
    </citation>
    <scope>NUCLEOTIDE SEQUENCE [LARGE SCALE GENOMIC DNA]</scope>
    <source>
        <strain evidence="2 3">KMM 6746</strain>
    </source>
</reference>
<evidence type="ECO:0000313" key="3">
    <source>
        <dbReference type="Proteomes" id="UP000740413"/>
    </source>
</evidence>
<sequence length="118" mass="13596">MEEQAEITKFLTDERFQYGRLTVKEKLIQQKEKGSIDEEQFDKIQDEDILLKVKYTTYKKCVKQIIIALGLTLIGFILINGSPLGSLFIIIGFILAISSFFSITSNRLTKIQKVYLKN</sequence>
<dbReference type="RefSeq" id="WP_214612372.1">
    <property type="nucleotide sequence ID" value="NZ_JACATN010000004.1"/>
</dbReference>
<feature type="transmembrane region" description="Helical" evidence="1">
    <location>
        <begin position="85"/>
        <end position="103"/>
    </location>
</feature>
<evidence type="ECO:0008006" key="4">
    <source>
        <dbReference type="Google" id="ProtNLM"/>
    </source>
</evidence>
<keyword evidence="3" id="KW-1185">Reference proteome</keyword>
<comment type="caution">
    <text evidence="2">The sequence shown here is derived from an EMBL/GenBank/DDBJ whole genome shotgun (WGS) entry which is preliminary data.</text>
</comment>
<organism evidence="2 3">
    <name type="scientific">Zobellia barbeyronii</name>
    <dbReference type="NCBI Taxonomy" id="2748009"/>
    <lineage>
        <taxon>Bacteria</taxon>
        <taxon>Pseudomonadati</taxon>
        <taxon>Bacteroidota</taxon>
        <taxon>Flavobacteriia</taxon>
        <taxon>Flavobacteriales</taxon>
        <taxon>Flavobacteriaceae</taxon>
        <taxon>Zobellia</taxon>
    </lineage>
</organism>
<gene>
    <name evidence="2" type="ORF">HW347_13650</name>
</gene>
<keyword evidence="1" id="KW-1133">Transmembrane helix</keyword>
<evidence type="ECO:0000313" key="2">
    <source>
        <dbReference type="EMBL" id="MBT2162312.1"/>
    </source>
</evidence>
<keyword evidence="1" id="KW-0812">Transmembrane</keyword>
<dbReference type="EMBL" id="JACATN010000004">
    <property type="protein sequence ID" value="MBT2162312.1"/>
    <property type="molecule type" value="Genomic_DNA"/>
</dbReference>
<evidence type="ECO:0000256" key="1">
    <source>
        <dbReference type="SAM" id="Phobius"/>
    </source>
</evidence>
<accession>A0ABS5WG36</accession>
<protein>
    <recommendedName>
        <fullName evidence="4">DUF2157 domain-containing protein</fullName>
    </recommendedName>
</protein>
<reference evidence="3" key="2">
    <citation type="submission" date="2023-07" db="EMBL/GenBank/DDBJ databases">
        <title>Zobellia barbeyronii sp. nov., a new marine flavobacterium, isolated from green and red algae.</title>
        <authorList>
            <person name="Nedashkovskaya O.I."/>
            <person name="Otstavnykh N."/>
            <person name="Zhukova N."/>
            <person name="Guzev K."/>
            <person name="Chausova V."/>
            <person name="Tekutyeva L."/>
            <person name="Mikhailov V."/>
            <person name="Isaeva M."/>
        </authorList>
    </citation>
    <scope>NUCLEOTIDE SEQUENCE [LARGE SCALE GENOMIC DNA]</scope>
    <source>
        <strain evidence="3">KMM 6746</strain>
    </source>
</reference>
<keyword evidence="1" id="KW-0472">Membrane</keyword>
<feature type="transmembrane region" description="Helical" evidence="1">
    <location>
        <begin position="61"/>
        <end position="79"/>
    </location>
</feature>